<evidence type="ECO:0000256" key="3">
    <source>
        <dbReference type="SAM" id="MobiDB-lite"/>
    </source>
</evidence>
<keyword evidence="1" id="KW-0547">Nucleotide-binding</keyword>
<keyword evidence="2" id="KW-0342">GTP-binding</keyword>
<name>A0A3Q7PGX7_CALUR</name>
<gene>
    <name evidence="5" type="primary">ARL5C</name>
</gene>
<sequence>MRWGTSGSEGPAWALLAGSAASPAPSHSPSPPAPRGWRAFGAPRGAGLGEPPSSWLKAAAGFLRSWPFLQAPSLVKPRATRTFPATAFLEMWSEGGGAQQSFPLPGAEHKVIIVGLDNAGKTTILYQLGGLVLSLAELCSSRCPLSGWHLSPFGTSRVFT</sequence>
<dbReference type="CTD" id="390790"/>
<dbReference type="Gene3D" id="3.40.50.300">
    <property type="entry name" value="P-loop containing nucleotide triphosphate hydrolases"/>
    <property type="match status" value="1"/>
</dbReference>
<dbReference type="Pfam" id="PF00025">
    <property type="entry name" value="Arf"/>
    <property type="match status" value="1"/>
</dbReference>
<evidence type="ECO:0000256" key="2">
    <source>
        <dbReference type="ARBA" id="ARBA00023134"/>
    </source>
</evidence>
<dbReference type="InterPro" id="IPR006689">
    <property type="entry name" value="Small_GTPase_ARF/SAR"/>
</dbReference>
<evidence type="ECO:0000313" key="5">
    <source>
        <dbReference type="RefSeq" id="XP_025715126.1"/>
    </source>
</evidence>
<dbReference type="RefSeq" id="XP_025715126.1">
    <property type="nucleotide sequence ID" value="XM_025859341.1"/>
</dbReference>
<organism evidence="4 5">
    <name type="scientific">Callorhinus ursinus</name>
    <name type="common">Northern fur seal</name>
    <dbReference type="NCBI Taxonomy" id="34884"/>
    <lineage>
        <taxon>Eukaryota</taxon>
        <taxon>Metazoa</taxon>
        <taxon>Chordata</taxon>
        <taxon>Craniata</taxon>
        <taxon>Vertebrata</taxon>
        <taxon>Euteleostomi</taxon>
        <taxon>Mammalia</taxon>
        <taxon>Eutheria</taxon>
        <taxon>Laurasiatheria</taxon>
        <taxon>Carnivora</taxon>
        <taxon>Caniformia</taxon>
        <taxon>Pinnipedia</taxon>
        <taxon>Otariidae</taxon>
        <taxon>Callorhinus</taxon>
    </lineage>
</organism>
<dbReference type="GO" id="GO:0005525">
    <property type="term" value="F:GTP binding"/>
    <property type="evidence" value="ECO:0007669"/>
    <property type="project" value="UniProtKB-KW"/>
</dbReference>
<dbReference type="GO" id="GO:0003924">
    <property type="term" value="F:GTPase activity"/>
    <property type="evidence" value="ECO:0007669"/>
    <property type="project" value="InterPro"/>
</dbReference>
<feature type="region of interest" description="Disordered" evidence="3">
    <location>
        <begin position="19"/>
        <end position="44"/>
    </location>
</feature>
<accession>A0A3Q7PGX7</accession>
<dbReference type="InterPro" id="IPR027417">
    <property type="entry name" value="P-loop_NTPase"/>
</dbReference>
<evidence type="ECO:0000256" key="1">
    <source>
        <dbReference type="ARBA" id="ARBA00022741"/>
    </source>
</evidence>
<reference evidence="5" key="2">
    <citation type="submission" date="2025-08" db="UniProtKB">
        <authorList>
            <consortium name="RefSeq"/>
        </authorList>
    </citation>
    <scope>IDENTIFICATION</scope>
    <source>
        <tissue evidence="5">Blood</tissue>
    </source>
</reference>
<dbReference type="AlphaFoldDB" id="A0A3Q7PGX7"/>
<protein>
    <submittedName>
        <fullName evidence="5">ADP-ribosylation factor-like protein 5C isoform X8</fullName>
    </submittedName>
</protein>
<reference key="1">
    <citation type="submission" date="2019-01" db="UniProtKB">
        <authorList>
            <consortium name="RefSeq"/>
        </authorList>
    </citation>
    <scope>IDENTIFICATION</scope>
</reference>
<dbReference type="SUPFAM" id="SSF52540">
    <property type="entry name" value="P-loop containing nucleoside triphosphate hydrolases"/>
    <property type="match status" value="1"/>
</dbReference>
<proteinExistence type="predicted"/>
<keyword evidence="4" id="KW-1185">Reference proteome</keyword>
<dbReference type="Proteomes" id="UP000286641">
    <property type="component" value="Unplaced"/>
</dbReference>
<evidence type="ECO:0000313" key="4">
    <source>
        <dbReference type="Proteomes" id="UP000286641"/>
    </source>
</evidence>